<dbReference type="SUPFAM" id="SSF55785">
    <property type="entry name" value="PYP-like sensor domain (PAS domain)"/>
    <property type="match status" value="2"/>
</dbReference>
<dbReference type="Gene3D" id="3.30.450.20">
    <property type="entry name" value="PAS domain"/>
    <property type="match status" value="2"/>
</dbReference>
<dbReference type="InterPro" id="IPR000160">
    <property type="entry name" value="GGDEF_dom"/>
</dbReference>
<dbReference type="PROSITE" id="PS50113">
    <property type="entry name" value="PAC"/>
    <property type="match status" value="1"/>
</dbReference>
<dbReference type="AlphaFoldDB" id="A0A3R6GXC7"/>
<dbReference type="SMART" id="SM00052">
    <property type="entry name" value="EAL"/>
    <property type="match status" value="1"/>
</dbReference>
<dbReference type="EMBL" id="QRID01000010">
    <property type="protein sequence ID" value="RHG27722.1"/>
    <property type="molecule type" value="Genomic_DNA"/>
</dbReference>
<evidence type="ECO:0000313" key="4">
    <source>
        <dbReference type="EMBL" id="RHG27722.1"/>
    </source>
</evidence>
<feature type="domain" description="EAL" evidence="2">
    <location>
        <begin position="797"/>
        <end position="1049"/>
    </location>
</feature>
<feature type="domain" description="GGDEF" evidence="3">
    <location>
        <begin position="657"/>
        <end position="788"/>
    </location>
</feature>
<dbReference type="SUPFAM" id="SSF55073">
    <property type="entry name" value="Nucleotide cyclase"/>
    <property type="match status" value="2"/>
</dbReference>
<dbReference type="CDD" id="cd01949">
    <property type="entry name" value="GGDEF"/>
    <property type="match status" value="2"/>
</dbReference>
<dbReference type="PROSITE" id="PS50887">
    <property type="entry name" value="GGDEF"/>
    <property type="match status" value="2"/>
</dbReference>
<protein>
    <submittedName>
        <fullName evidence="4">Diguanylate cyclase</fullName>
    </submittedName>
</protein>
<dbReference type="Pfam" id="PF00563">
    <property type="entry name" value="EAL"/>
    <property type="match status" value="1"/>
</dbReference>
<dbReference type="InterPro" id="IPR052155">
    <property type="entry name" value="Biofilm_reg_signaling"/>
</dbReference>
<evidence type="ECO:0000313" key="5">
    <source>
        <dbReference type="Proteomes" id="UP000284051"/>
    </source>
</evidence>
<dbReference type="CDD" id="cd00130">
    <property type="entry name" value="PAS"/>
    <property type="match status" value="1"/>
</dbReference>
<dbReference type="InterPro" id="IPR000014">
    <property type="entry name" value="PAS"/>
</dbReference>
<accession>A0A3R6GXC7</accession>
<reference evidence="4 5" key="1">
    <citation type="submission" date="2018-08" db="EMBL/GenBank/DDBJ databases">
        <title>A genome reference for cultivated species of the human gut microbiota.</title>
        <authorList>
            <person name="Zou Y."/>
            <person name="Xue W."/>
            <person name="Luo G."/>
        </authorList>
    </citation>
    <scope>NUCLEOTIDE SEQUENCE [LARGE SCALE GENOMIC DNA]</scope>
    <source>
        <strain evidence="4 5">AM22-21LB</strain>
    </source>
</reference>
<evidence type="ECO:0000259" key="3">
    <source>
        <dbReference type="PROSITE" id="PS50887"/>
    </source>
</evidence>
<feature type="domain" description="PAC" evidence="1">
    <location>
        <begin position="207"/>
        <end position="263"/>
    </location>
</feature>
<evidence type="ECO:0000259" key="2">
    <source>
        <dbReference type="PROSITE" id="PS50883"/>
    </source>
</evidence>
<dbReference type="PANTHER" id="PTHR44757">
    <property type="entry name" value="DIGUANYLATE CYCLASE DGCP"/>
    <property type="match status" value="1"/>
</dbReference>
<dbReference type="InterPro" id="IPR043128">
    <property type="entry name" value="Rev_trsase/Diguanyl_cyclase"/>
</dbReference>
<dbReference type="Pfam" id="PF00990">
    <property type="entry name" value="GGDEF"/>
    <property type="match status" value="2"/>
</dbReference>
<dbReference type="SUPFAM" id="SSF141868">
    <property type="entry name" value="EAL domain-like"/>
    <property type="match status" value="1"/>
</dbReference>
<dbReference type="Proteomes" id="UP000284051">
    <property type="component" value="Unassembled WGS sequence"/>
</dbReference>
<dbReference type="InterPro" id="IPR001633">
    <property type="entry name" value="EAL_dom"/>
</dbReference>
<proteinExistence type="predicted"/>
<dbReference type="InterPro" id="IPR029787">
    <property type="entry name" value="Nucleotide_cyclase"/>
</dbReference>
<dbReference type="Gene3D" id="3.30.70.270">
    <property type="match status" value="2"/>
</dbReference>
<name>A0A3R6GXC7_9FIRM</name>
<dbReference type="InterPro" id="IPR013655">
    <property type="entry name" value="PAS_fold_3"/>
</dbReference>
<dbReference type="CDD" id="cd01948">
    <property type="entry name" value="EAL"/>
    <property type="match status" value="1"/>
</dbReference>
<dbReference type="InterPro" id="IPR035965">
    <property type="entry name" value="PAS-like_dom_sf"/>
</dbReference>
<dbReference type="InterPro" id="IPR000700">
    <property type="entry name" value="PAS-assoc_C"/>
</dbReference>
<dbReference type="RefSeq" id="WP_118772556.1">
    <property type="nucleotide sequence ID" value="NZ_QRID01000010.1"/>
</dbReference>
<dbReference type="PANTHER" id="PTHR44757:SF2">
    <property type="entry name" value="BIOFILM ARCHITECTURE MAINTENANCE PROTEIN MBAA"/>
    <property type="match status" value="1"/>
</dbReference>
<dbReference type="InterPro" id="IPR035919">
    <property type="entry name" value="EAL_sf"/>
</dbReference>
<dbReference type="Gene3D" id="3.20.20.450">
    <property type="entry name" value="EAL domain"/>
    <property type="match status" value="1"/>
</dbReference>
<gene>
    <name evidence="4" type="ORF">DW264_11105</name>
</gene>
<feature type="domain" description="GGDEF" evidence="3">
    <location>
        <begin position="293"/>
        <end position="425"/>
    </location>
</feature>
<dbReference type="Pfam" id="PF08447">
    <property type="entry name" value="PAS_3"/>
    <property type="match status" value="1"/>
</dbReference>
<dbReference type="PROSITE" id="PS50883">
    <property type="entry name" value="EAL"/>
    <property type="match status" value="1"/>
</dbReference>
<comment type="caution">
    <text evidence="4">The sequence shown here is derived from an EMBL/GenBank/DDBJ whole genome shotgun (WGS) entry which is preliminary data.</text>
</comment>
<evidence type="ECO:0000259" key="1">
    <source>
        <dbReference type="PROSITE" id="PS50113"/>
    </source>
</evidence>
<sequence length="1049" mass="121328">MEKANVKGLIYEFPMGVAVLKGGNSLQVEIANAEFMKAVGHGECTEADRSRDFYDCIYGQDAGAFEDMIEKCREKKKAEEIEIRIISGQGQICWVKFWCSIYYYKDAVPYYLLICKDTNDQKALEDELFLLNEQYSMLEEVTDDVPFEYDVEGKRFRVPHKYHINGRLKKDGQDYMEIEEWLDFIHKEEQPLYREVIQNASAKEMSGSFDYRMNTALGGGVPQYCWYRTVYRSIRGTDGRILKIIGRSYDISSDRKIQEQLSEEMRRDPLTHLYNKVATGEEVERILNKYPEETHVLFLIDIDNFKNINDTFGHTVGDTVISDIALTLEEQFPDNKLVGRVGGDEFLVLMDNTTIKQAEQKAKELCRHGDKKLVGDDAVIYVTMSVGLAVSGQDGDSYTDLFDQADRAMYEIKRSGKSNYAFAGKNKNSHTKREIDTCGKDMDFEKKQGMDKEFLNTAFLLLSHAKDLNGSLNVLLERIGRRYHLDMAAVFEYDEELSKMTLTNYWSTFGQIYEKNVIKPIRTEVAEAGGGDFVILNDTDETHYQRLSLENWNTGEERITQIAVAKFECSGNRTGGLYFGVRNRQSYFENADRTTFCELARITSVFVSLRNKLRDDQKEIRHLQNIDQLTGLYNLEAFKNKMNNILSETWNTGKEQEHYALIHADIDKFSYVNENYGQQTGDTILKDFAARLMKNSRILLACRMYSDYFILLLKGKDQAEIEKLVAWGTEYYEQKLKKKYPFGTLRLSVGICHIENLNEKFDTILESANMARKLVKEQGGAGICVYKEEMRAKRDDEIQITGRFYGAMQQGELEVYLQPKFNLKDRKIYGAEALARWRTKSGEMIMPGRFVPPLENTGYVVDLDFYIYEQLLRAMRRWKQAGKELFTISTNFSRRNFENGSRNFADRLKRMADHYGIDPKYIEVEVTESVVVENVDELKVVLAELEKSGFRIAIDDFGTGYSSLGVLLEIPADVVKIDKTFTDRINLEEQRNFVSQMGNFIHSAKEEVIFEGIETEEQLQFLRSCGFLYGQGYLFDRPIPLEEFERKYM</sequence>
<dbReference type="NCBIfam" id="TIGR00254">
    <property type="entry name" value="GGDEF"/>
    <property type="match status" value="2"/>
</dbReference>
<organism evidence="4 5">
    <name type="scientific">Roseburia intestinalis</name>
    <dbReference type="NCBI Taxonomy" id="166486"/>
    <lineage>
        <taxon>Bacteria</taxon>
        <taxon>Bacillati</taxon>
        <taxon>Bacillota</taxon>
        <taxon>Clostridia</taxon>
        <taxon>Lachnospirales</taxon>
        <taxon>Lachnospiraceae</taxon>
        <taxon>Roseburia</taxon>
    </lineage>
</organism>
<dbReference type="SMART" id="SM00267">
    <property type="entry name" value="GGDEF"/>
    <property type="match status" value="2"/>
</dbReference>